<organism evidence="2 3">
    <name type="scientific">Rhizophagus irregularis (strain DAOM 197198w)</name>
    <name type="common">Glomus intraradices</name>
    <dbReference type="NCBI Taxonomy" id="1432141"/>
    <lineage>
        <taxon>Eukaryota</taxon>
        <taxon>Fungi</taxon>
        <taxon>Fungi incertae sedis</taxon>
        <taxon>Mucoromycota</taxon>
        <taxon>Glomeromycotina</taxon>
        <taxon>Glomeromycetes</taxon>
        <taxon>Glomerales</taxon>
        <taxon>Glomeraceae</taxon>
        <taxon>Rhizophagus</taxon>
    </lineage>
</organism>
<name>A0A015KRX3_RHIIW</name>
<comment type="caution">
    <text evidence="2">The sequence shown here is derived from an EMBL/GenBank/DDBJ whole genome shotgun (WGS) entry which is preliminary data.</text>
</comment>
<dbReference type="AlphaFoldDB" id="A0A015KRX3"/>
<sequence>MSKLPADCLFEIFEFLANDKESLYSCLLVNKLWSTISVRILWRDSTNYNFQTLKTLIKCLPNESKEIISKTEIDFSISISKPMFNYPSFCKILLICEIHRKFESLFPSPENLIKNYTLIEIYKLFMNITELKIFSSINPEIFHHLIQYCHNIKSLTIEFCDNTISNGLKEFLFSIQNNLKYFNIIQDNQFNNSPDITDLISSFTTNLYNTVNEYHYYADNISFSFIKNFINLQVLELENYDITIDVFEKLSTFIFPHLKIFKIDVNNVNYNFAIKFLMNNGKNLRELSFCEIMGENDNLLNLMIAKFCVNLKVLSIGFFYDELETFKIILNSCKYLETIKIWLDEADLLYEKVALETIANYSPENMNRIELLYFPRPYTKKLLPEELDSFFINWSKRVPYFPITIIINRFHHTKSLDTEEENLNIIDKYIRSKVIKKFIVSIEKDEGVVECFIRSDEY</sequence>
<gene>
    <name evidence="2" type="ORF">RirG_160230</name>
</gene>
<evidence type="ECO:0000259" key="1">
    <source>
        <dbReference type="Pfam" id="PF12937"/>
    </source>
</evidence>
<evidence type="ECO:0000313" key="2">
    <source>
        <dbReference type="EMBL" id="EXX62606.1"/>
    </source>
</evidence>
<dbReference type="InterPro" id="IPR032675">
    <property type="entry name" value="LRR_dom_sf"/>
</dbReference>
<evidence type="ECO:0000313" key="3">
    <source>
        <dbReference type="Proteomes" id="UP000022910"/>
    </source>
</evidence>
<proteinExistence type="predicted"/>
<feature type="domain" description="F-box" evidence="1">
    <location>
        <begin position="2"/>
        <end position="44"/>
    </location>
</feature>
<protein>
    <recommendedName>
        <fullName evidence="1">F-box domain-containing protein</fullName>
    </recommendedName>
</protein>
<dbReference type="InterPro" id="IPR001810">
    <property type="entry name" value="F-box_dom"/>
</dbReference>
<dbReference type="InterPro" id="IPR036047">
    <property type="entry name" value="F-box-like_dom_sf"/>
</dbReference>
<dbReference type="Gene3D" id="3.80.10.10">
    <property type="entry name" value="Ribonuclease Inhibitor"/>
    <property type="match status" value="1"/>
</dbReference>
<dbReference type="CDD" id="cd09917">
    <property type="entry name" value="F-box_SF"/>
    <property type="match status" value="1"/>
</dbReference>
<dbReference type="SUPFAM" id="SSF81383">
    <property type="entry name" value="F-box domain"/>
    <property type="match status" value="1"/>
</dbReference>
<dbReference type="Pfam" id="PF12937">
    <property type="entry name" value="F-box-like"/>
    <property type="match status" value="1"/>
</dbReference>
<dbReference type="SUPFAM" id="SSF52047">
    <property type="entry name" value="RNI-like"/>
    <property type="match status" value="1"/>
</dbReference>
<dbReference type="OrthoDB" id="2305494at2759"/>
<reference evidence="2 3" key="1">
    <citation type="submission" date="2014-02" db="EMBL/GenBank/DDBJ databases">
        <title>Single nucleus genome sequencing reveals high similarity among nuclei of an endomycorrhizal fungus.</title>
        <authorList>
            <person name="Lin K."/>
            <person name="Geurts R."/>
            <person name="Zhang Z."/>
            <person name="Limpens E."/>
            <person name="Saunders D.G."/>
            <person name="Mu D."/>
            <person name="Pang E."/>
            <person name="Cao H."/>
            <person name="Cha H."/>
            <person name="Lin T."/>
            <person name="Zhou Q."/>
            <person name="Shang Y."/>
            <person name="Li Y."/>
            <person name="Ivanov S."/>
            <person name="Sharma T."/>
            <person name="Velzen R.V."/>
            <person name="Ruijter N.D."/>
            <person name="Aanen D.K."/>
            <person name="Win J."/>
            <person name="Kamoun S."/>
            <person name="Bisseling T."/>
            <person name="Huang S."/>
        </authorList>
    </citation>
    <scope>NUCLEOTIDE SEQUENCE [LARGE SCALE GENOMIC DNA]</scope>
    <source>
        <strain evidence="3">DAOM197198w</strain>
    </source>
</reference>
<accession>A0A015KRX3</accession>
<dbReference type="HOGENOM" id="CLU_028913_0_1_1"/>
<dbReference type="Proteomes" id="UP000022910">
    <property type="component" value="Unassembled WGS sequence"/>
</dbReference>
<dbReference type="EMBL" id="JEMT01024677">
    <property type="protein sequence ID" value="EXX62606.1"/>
    <property type="molecule type" value="Genomic_DNA"/>
</dbReference>
<keyword evidence="3" id="KW-1185">Reference proteome</keyword>